<dbReference type="PROSITE" id="PS51278">
    <property type="entry name" value="GATASE_TYPE_2"/>
    <property type="match status" value="1"/>
</dbReference>
<evidence type="ECO:0000313" key="16">
    <source>
        <dbReference type="EMBL" id="KIG19140.1"/>
    </source>
</evidence>
<comment type="caution">
    <text evidence="16">The sequence shown here is derived from an EMBL/GenBank/DDBJ whole genome shotgun (WGS) entry which is preliminary data.</text>
</comment>
<dbReference type="GO" id="GO:0046872">
    <property type="term" value="F:metal ion binding"/>
    <property type="evidence" value="ECO:0007669"/>
    <property type="project" value="UniProtKB-KW"/>
</dbReference>
<dbReference type="Pfam" id="PF01493">
    <property type="entry name" value="GXGXG"/>
    <property type="match status" value="1"/>
</dbReference>
<dbReference type="Proteomes" id="UP000031599">
    <property type="component" value="Unassembled WGS sequence"/>
</dbReference>
<dbReference type="Pfam" id="PF01645">
    <property type="entry name" value="Glu_synthase"/>
    <property type="match status" value="1"/>
</dbReference>
<keyword evidence="6" id="KW-0288">FMN</keyword>
<comment type="similarity">
    <text evidence="3">Belongs to the glutamate synthase family.</text>
</comment>
<evidence type="ECO:0000256" key="12">
    <source>
        <dbReference type="ARBA" id="ARBA00023164"/>
    </source>
</evidence>
<evidence type="ECO:0000259" key="15">
    <source>
        <dbReference type="PROSITE" id="PS51278"/>
    </source>
</evidence>
<gene>
    <name evidence="16" type="ORF">DB30_04605</name>
</gene>
<evidence type="ECO:0000313" key="17">
    <source>
        <dbReference type="Proteomes" id="UP000031599"/>
    </source>
</evidence>
<evidence type="ECO:0000256" key="10">
    <source>
        <dbReference type="ARBA" id="ARBA00023004"/>
    </source>
</evidence>
<dbReference type="InterPro" id="IPR002489">
    <property type="entry name" value="Glu_synth_asu_C"/>
</dbReference>
<dbReference type="SUPFAM" id="SSF56235">
    <property type="entry name" value="N-terminal nucleophile aminohydrolases (Ntn hydrolases)"/>
    <property type="match status" value="1"/>
</dbReference>
<evidence type="ECO:0000256" key="14">
    <source>
        <dbReference type="ARBA" id="ARBA00029440"/>
    </source>
</evidence>
<evidence type="ECO:0000256" key="13">
    <source>
        <dbReference type="ARBA" id="ARBA00023291"/>
    </source>
</evidence>
<dbReference type="RefSeq" id="WP_146657875.1">
    <property type="nucleotide sequence ID" value="NZ_JMCC02000004.1"/>
</dbReference>
<dbReference type="Pfam" id="PF04898">
    <property type="entry name" value="Glu_syn_central"/>
    <property type="match status" value="1"/>
</dbReference>
<comment type="cofactor">
    <cofactor evidence="2">
        <name>[3Fe-4S] cluster</name>
        <dbReference type="ChEBI" id="CHEBI:21137"/>
    </cofactor>
</comment>
<dbReference type="SUPFAM" id="SSF69336">
    <property type="entry name" value="Alpha subunit of glutamate synthase, C-terminal domain"/>
    <property type="match status" value="1"/>
</dbReference>
<keyword evidence="4" id="KW-0028">Amino-acid biosynthesis</keyword>
<dbReference type="NCBIfam" id="NF008730">
    <property type="entry name" value="PRK11750.1"/>
    <property type="match status" value="1"/>
</dbReference>
<reference evidence="16 17" key="1">
    <citation type="submission" date="2014-12" db="EMBL/GenBank/DDBJ databases">
        <title>Genome assembly of Enhygromyxa salina DSM 15201.</title>
        <authorList>
            <person name="Sharma G."/>
            <person name="Subramanian S."/>
        </authorList>
    </citation>
    <scope>NUCLEOTIDE SEQUENCE [LARGE SCALE GENOMIC DNA]</scope>
    <source>
        <strain evidence="16 17">DSM 15201</strain>
    </source>
</reference>
<evidence type="ECO:0000256" key="7">
    <source>
        <dbReference type="ARBA" id="ARBA00022723"/>
    </source>
</evidence>
<sequence>MTGARPFCLGPAREHASCGVGLLAARDGVARHEHLERALEALGAVEHRGAGAADGRSSDGAGIMLDIPWALLGEAPQSVALASLFVDAAADVDVLGMFERTFAVFDLELVRYREVPLRLGVLGPMATATRPHIVQAVIRRPRACRTEVSFEARLYQAKQTTRTRLRELVGPHAREPLFFTSLSCRTVVYKALTVADELARFYPDLVNPRFVTRFALVHRRFSTNTRTSWDKAQPFRLVAHNGEINTIAGNRSWAYAREQALGLAPNELLSHRDVSDSGNLNEHVEALRVRGSIPQIEDILAITLPTAGLRNSFYSFWGRAMEPWDGPALIAWSDGRALGARLDRNGFRPARWAMSESLFVLGSEAGSFGLDPAEIEQQGTLAAGTGVKVELATGEVHFRDPSVSRENFDAQFDARLVAFPQLPPAPSVDASALSGLFGVTQEEYAKVLRPMIDTGREPISSMGDTARPALLSRVPRSFYDYFFQTFAQVTNPPLDYIRERSVTDLSTYLGKRPNIFAAKELLPPAPGLRLASPLLSPAHMAFVQLLSDATRERRPKEPRIRAHAIDICVDADALRDDPGATLDAALDAIARQTLDAAAAGRAIVILSDRAASHTRPPIPSLLALRAAVVALNREGLRLESSIVLDSGDVRTTHQLACAIGFGATAVCPHLACALAREAADSPEQADAHEARLLDALEAGLLKIMSKMGISVARSYQSAKLFSSLGLSQRLLTRLFSGLESPIGGLDLPELGRDLVARLALAGEHVGARLPSTWLLKEHPRGSQGELHSMTAAQALQIHRLTQIGASDTGSGSGSHSGWRTMLDASEQAEPINLRDLFELRPIGPARALDEVSDRAAILARFGAGAMSFGAISAEAQRDIFLAMRQIGGRSNSGEGGENPWYFVDGTTATIKQVASGRFGVDAEYLVSAQELEIKLAQGAKPGEGGQLMGVKVDAAIARARHANVGVSLISPPPLHDIYSIEDLKQLIYELRAVNPSARICVKLVAGVDIGTIAVGVTKAGADIIHVAGGDGGTGAAPISSMKHAGLPWELGLAEVHQTLAAHGLRERVTLRVDGGLRRGFDIVVAAALGAEEFGFGKLMLIAQGCVMARVCETNRCPRGIATHDPKFLAKYRGSPDMIVATMTALAEDVREQLAALGAGSLTELIGRSDVLHPARRHRALINDRGIDLSRLLAGSAWPVGTSLLAGRERFSELDRRLVEDVMPRLTGDRVHEPREVLSYAITTSDRAVLARLSGELAGRAHAERMQAVQERPRSIDDPNRESYLPEPGSVRLRFEGSAGQGFACFLVRGLDVSLVGEANDAVAKGMSGGCVAIRPSARARFIAEDNVLIGNGALYGATGGALYLRGRAGDRFAVRNSGAEAVVEGAGLHACEYMTGGRVALLGEVGDNVGAGMTGGTVYLRRSQAEQINTDYIVLAPLEGADEAELRGMLERHLACTDSATARALLSAWADSRHEFLRAGSVCEARG</sequence>
<keyword evidence="13" id="KW-0003">3Fe-4S</keyword>
<evidence type="ECO:0000256" key="5">
    <source>
        <dbReference type="ARBA" id="ARBA00022630"/>
    </source>
</evidence>
<evidence type="ECO:0000256" key="1">
    <source>
        <dbReference type="ARBA" id="ARBA00001917"/>
    </source>
</evidence>
<evidence type="ECO:0000256" key="6">
    <source>
        <dbReference type="ARBA" id="ARBA00022643"/>
    </source>
</evidence>
<dbReference type="Pfam" id="PF00310">
    <property type="entry name" value="GATase_2"/>
    <property type="match status" value="1"/>
</dbReference>
<dbReference type="InterPro" id="IPR013785">
    <property type="entry name" value="Aldolase_TIM"/>
</dbReference>
<dbReference type="Gene3D" id="3.20.20.70">
    <property type="entry name" value="Aldolase class I"/>
    <property type="match status" value="2"/>
</dbReference>
<keyword evidence="12" id="KW-0314">Glutamate biosynthesis</keyword>
<feature type="domain" description="Glutamine amidotransferase type-2" evidence="15">
    <location>
        <begin position="18"/>
        <end position="392"/>
    </location>
</feature>
<evidence type="ECO:0000256" key="11">
    <source>
        <dbReference type="ARBA" id="ARBA00023014"/>
    </source>
</evidence>
<dbReference type="PANTHER" id="PTHR11938">
    <property type="entry name" value="FAD NADPH DEHYDROGENASE/OXIDOREDUCTASE"/>
    <property type="match status" value="1"/>
</dbReference>
<dbReference type="InterPro" id="IPR050711">
    <property type="entry name" value="ET-N_metabolism_enzyme"/>
</dbReference>
<dbReference type="InterPro" id="IPR002932">
    <property type="entry name" value="Glu_synthdom"/>
</dbReference>
<keyword evidence="5" id="KW-0285">Flavoprotein</keyword>
<dbReference type="PANTHER" id="PTHR11938:SF133">
    <property type="entry name" value="GLUTAMATE SYNTHASE (NADH)"/>
    <property type="match status" value="1"/>
</dbReference>
<dbReference type="GO" id="GO:0051538">
    <property type="term" value="F:3 iron, 4 sulfur cluster binding"/>
    <property type="evidence" value="ECO:0007669"/>
    <property type="project" value="UniProtKB-KW"/>
</dbReference>
<dbReference type="Gene3D" id="2.160.20.60">
    <property type="entry name" value="Glutamate synthase, alpha subunit, C-terminal domain"/>
    <property type="match status" value="1"/>
</dbReference>
<evidence type="ECO:0000256" key="9">
    <source>
        <dbReference type="ARBA" id="ARBA00023002"/>
    </source>
</evidence>
<dbReference type="EMBL" id="JMCC02000004">
    <property type="protein sequence ID" value="KIG19140.1"/>
    <property type="molecule type" value="Genomic_DNA"/>
</dbReference>
<evidence type="ECO:0000256" key="3">
    <source>
        <dbReference type="ARBA" id="ARBA00009716"/>
    </source>
</evidence>
<accession>A0A0C2DCI1</accession>
<organism evidence="16 17">
    <name type="scientific">Enhygromyxa salina</name>
    <dbReference type="NCBI Taxonomy" id="215803"/>
    <lineage>
        <taxon>Bacteria</taxon>
        <taxon>Pseudomonadati</taxon>
        <taxon>Myxococcota</taxon>
        <taxon>Polyangia</taxon>
        <taxon>Nannocystales</taxon>
        <taxon>Nannocystaceae</taxon>
        <taxon>Enhygromyxa</taxon>
    </lineage>
</organism>
<comment type="pathway">
    <text evidence="14">Amino-acid biosynthesis.</text>
</comment>
<dbReference type="CDD" id="cd02808">
    <property type="entry name" value="GltS_FMN"/>
    <property type="match status" value="1"/>
</dbReference>
<evidence type="ECO:0000256" key="8">
    <source>
        <dbReference type="ARBA" id="ARBA00022962"/>
    </source>
</evidence>
<dbReference type="GO" id="GO:0006537">
    <property type="term" value="P:glutamate biosynthetic process"/>
    <property type="evidence" value="ECO:0007669"/>
    <property type="project" value="UniProtKB-KW"/>
</dbReference>
<keyword evidence="10" id="KW-0408">Iron</keyword>
<keyword evidence="8" id="KW-0315">Glutamine amidotransferase</keyword>
<dbReference type="InterPro" id="IPR036485">
    <property type="entry name" value="Glu_synth_asu_C_sf"/>
</dbReference>
<dbReference type="InterPro" id="IPR017932">
    <property type="entry name" value="GATase_2_dom"/>
</dbReference>
<keyword evidence="9" id="KW-0560">Oxidoreductase</keyword>
<keyword evidence="7" id="KW-0479">Metal-binding</keyword>
<keyword evidence="11" id="KW-0411">Iron-sulfur</keyword>
<name>A0A0C2DCI1_9BACT</name>
<dbReference type="InterPro" id="IPR029055">
    <property type="entry name" value="Ntn_hydrolases_N"/>
</dbReference>
<protein>
    <submittedName>
        <fullName evidence="16">Glutamate synthase [NADPH] large chain</fullName>
    </submittedName>
</protein>
<proteinExistence type="inferred from homology"/>
<comment type="cofactor">
    <cofactor evidence="1">
        <name>FMN</name>
        <dbReference type="ChEBI" id="CHEBI:58210"/>
    </cofactor>
</comment>
<dbReference type="Gene3D" id="3.60.20.10">
    <property type="entry name" value="Glutamine Phosphoribosylpyrophosphate, subunit 1, domain 1"/>
    <property type="match status" value="1"/>
</dbReference>
<dbReference type="GO" id="GO:0015930">
    <property type="term" value="F:glutamate synthase activity"/>
    <property type="evidence" value="ECO:0007669"/>
    <property type="project" value="InterPro"/>
</dbReference>
<dbReference type="SUPFAM" id="SSF51395">
    <property type="entry name" value="FMN-linked oxidoreductases"/>
    <property type="match status" value="1"/>
</dbReference>
<evidence type="ECO:0000256" key="2">
    <source>
        <dbReference type="ARBA" id="ARBA00001927"/>
    </source>
</evidence>
<evidence type="ECO:0000256" key="4">
    <source>
        <dbReference type="ARBA" id="ARBA00022605"/>
    </source>
</evidence>
<dbReference type="GO" id="GO:0019676">
    <property type="term" value="P:ammonia assimilation cycle"/>
    <property type="evidence" value="ECO:0007669"/>
    <property type="project" value="TreeGrafter"/>
</dbReference>
<dbReference type="InterPro" id="IPR006982">
    <property type="entry name" value="Glu_synth_centr_N"/>
</dbReference>